<keyword evidence="1" id="KW-1133">Transmembrane helix</keyword>
<organism evidence="2 3">
    <name type="scientific">Glycomyces albidus</name>
    <dbReference type="NCBI Taxonomy" id="2656774"/>
    <lineage>
        <taxon>Bacteria</taxon>
        <taxon>Bacillati</taxon>
        <taxon>Actinomycetota</taxon>
        <taxon>Actinomycetes</taxon>
        <taxon>Glycomycetales</taxon>
        <taxon>Glycomycetaceae</taxon>
        <taxon>Glycomyces</taxon>
    </lineage>
</organism>
<reference evidence="2 3" key="1">
    <citation type="submission" date="2019-10" db="EMBL/GenBank/DDBJ databases">
        <title>Glycomyces albidus sp. nov., a novel actinomycete isolated from rhizosphere soil of wheat (Triticum aestivum L.).</title>
        <authorList>
            <person name="Qian L."/>
        </authorList>
    </citation>
    <scope>NUCLEOTIDE SEQUENCE [LARGE SCALE GENOMIC DNA]</scope>
    <source>
        <strain evidence="2 3">NEAU-7082</strain>
    </source>
</reference>
<feature type="transmembrane region" description="Helical" evidence="1">
    <location>
        <begin position="32"/>
        <end position="54"/>
    </location>
</feature>
<keyword evidence="1" id="KW-0472">Membrane</keyword>
<gene>
    <name evidence="2" type="ORF">GFD30_20585</name>
</gene>
<evidence type="ECO:0000313" key="2">
    <source>
        <dbReference type="EMBL" id="MQM27943.1"/>
    </source>
</evidence>
<dbReference type="RefSeq" id="WP_153027063.1">
    <property type="nucleotide sequence ID" value="NZ_WIAO01000031.1"/>
</dbReference>
<name>A0A6L5GEV5_9ACTN</name>
<dbReference type="EMBL" id="WIAO01000031">
    <property type="protein sequence ID" value="MQM27943.1"/>
    <property type="molecule type" value="Genomic_DNA"/>
</dbReference>
<feature type="transmembrane region" description="Helical" evidence="1">
    <location>
        <begin position="172"/>
        <end position="193"/>
    </location>
</feature>
<dbReference type="Proteomes" id="UP000477750">
    <property type="component" value="Unassembled WGS sequence"/>
</dbReference>
<keyword evidence="3" id="KW-1185">Reference proteome</keyword>
<feature type="transmembrane region" description="Helical" evidence="1">
    <location>
        <begin position="66"/>
        <end position="83"/>
    </location>
</feature>
<accession>A0A6L5GEV5</accession>
<evidence type="ECO:0000256" key="1">
    <source>
        <dbReference type="SAM" id="Phobius"/>
    </source>
</evidence>
<feature type="transmembrane region" description="Helical" evidence="1">
    <location>
        <begin position="240"/>
        <end position="259"/>
    </location>
</feature>
<protein>
    <submittedName>
        <fullName evidence="2">Uncharacterized protein</fullName>
    </submittedName>
</protein>
<feature type="transmembrane region" description="Helical" evidence="1">
    <location>
        <begin position="200"/>
        <end position="220"/>
    </location>
</feature>
<comment type="caution">
    <text evidence="2">The sequence shown here is derived from an EMBL/GenBank/DDBJ whole genome shotgun (WGS) entry which is preliminary data.</text>
</comment>
<evidence type="ECO:0000313" key="3">
    <source>
        <dbReference type="Proteomes" id="UP000477750"/>
    </source>
</evidence>
<feature type="transmembrane region" description="Helical" evidence="1">
    <location>
        <begin position="89"/>
        <end position="109"/>
    </location>
</feature>
<proteinExistence type="predicted"/>
<keyword evidence="1" id="KW-0812">Transmembrane</keyword>
<dbReference type="AlphaFoldDB" id="A0A6L5GEV5"/>
<feature type="transmembrane region" description="Helical" evidence="1">
    <location>
        <begin position="129"/>
        <end position="152"/>
    </location>
</feature>
<sequence>MTYILVALTTASAAAGLWIPGLYRDAPAAEAVFRGYDLVSLVIVSPGLLVAALLARRGSMRAQLSWAGLLAYCVYGYAFYVFGTAFNDVFLIHVAVFTLSIATLVLLLANLDVAGIAARFRERTPVRTVSVLLILLAVPIGVFWVFFSLRMAVTGEPPADTLLVQSQAQLHLAYALDLALLVAPYVLVAVLLWRRAAWGFVGATVLLVSGLVHQLSYIAALWFQAQAEVPGATAFDPQEPIVFAVFLVALVLLLANLSGRAGGARAHGRPADTR</sequence>